<organism evidence="2 3">
    <name type="scientific">Deinococcus marmoris</name>
    <dbReference type="NCBI Taxonomy" id="249408"/>
    <lineage>
        <taxon>Bacteria</taxon>
        <taxon>Thermotogati</taxon>
        <taxon>Deinococcota</taxon>
        <taxon>Deinococci</taxon>
        <taxon>Deinococcales</taxon>
        <taxon>Deinococcaceae</taxon>
        <taxon>Deinococcus</taxon>
    </lineage>
</organism>
<dbReference type="EMBL" id="MSTI01000165">
    <property type="protein sequence ID" value="OLV15726.1"/>
    <property type="molecule type" value="Genomic_DNA"/>
</dbReference>
<name>A0A1U7NS39_9DEIO</name>
<keyword evidence="1" id="KW-0472">Membrane</keyword>
<proteinExistence type="predicted"/>
<evidence type="ECO:0000313" key="3">
    <source>
        <dbReference type="Proteomes" id="UP000186607"/>
    </source>
</evidence>
<dbReference type="Proteomes" id="UP000186607">
    <property type="component" value="Unassembled WGS sequence"/>
</dbReference>
<keyword evidence="3" id="KW-1185">Reference proteome</keyword>
<dbReference type="AlphaFoldDB" id="A0A1U7NS39"/>
<keyword evidence="1" id="KW-0812">Transmembrane</keyword>
<comment type="caution">
    <text evidence="2">The sequence shown here is derived from an EMBL/GenBank/DDBJ whole genome shotgun (WGS) entry which is preliminary data.</text>
</comment>
<protein>
    <submittedName>
        <fullName evidence="2">Uncharacterized protein</fullName>
    </submittedName>
</protein>
<gene>
    <name evidence="2" type="ORF">BOO71_0014083</name>
</gene>
<keyword evidence="1" id="KW-1133">Transmembrane helix</keyword>
<accession>A0A1U7NS39</accession>
<reference evidence="2 3" key="1">
    <citation type="submission" date="2017-01" db="EMBL/GenBank/DDBJ databases">
        <title>Genome Analysis of Deinococcus marmoris KOPRI26562.</title>
        <authorList>
            <person name="Kim J.H."/>
            <person name="Oh H.-M."/>
        </authorList>
    </citation>
    <scope>NUCLEOTIDE SEQUENCE [LARGE SCALE GENOMIC DNA]</scope>
    <source>
        <strain evidence="2 3">KOPRI26562</strain>
    </source>
</reference>
<feature type="transmembrane region" description="Helical" evidence="1">
    <location>
        <begin position="7"/>
        <end position="35"/>
    </location>
</feature>
<evidence type="ECO:0000313" key="2">
    <source>
        <dbReference type="EMBL" id="OLV15726.1"/>
    </source>
</evidence>
<sequence length="43" mass="4325">MQIVLSIIYFLAAMIFMGAAVNFLTTILGGVASYAGAVSKGGG</sequence>
<evidence type="ECO:0000256" key="1">
    <source>
        <dbReference type="SAM" id="Phobius"/>
    </source>
</evidence>